<gene>
    <name evidence="2" type="ordered locus">Mlg_0529</name>
</gene>
<name>Q0ABA4_ALKEH</name>
<dbReference type="InterPro" id="IPR036249">
    <property type="entry name" value="Thioredoxin-like_sf"/>
</dbReference>
<protein>
    <submittedName>
        <fullName evidence="2">Glutaredoxin</fullName>
    </submittedName>
</protein>
<reference evidence="3" key="1">
    <citation type="submission" date="2006-08" db="EMBL/GenBank/DDBJ databases">
        <title>Complete sequence of Alkalilimnicola ehrilichei MLHE-1.</title>
        <authorList>
            <person name="Copeland A."/>
            <person name="Lucas S."/>
            <person name="Lapidus A."/>
            <person name="Barry K."/>
            <person name="Detter J.C."/>
            <person name="Glavina del Rio T."/>
            <person name="Hammon N."/>
            <person name="Israni S."/>
            <person name="Dalin E."/>
            <person name="Tice H."/>
            <person name="Pitluck S."/>
            <person name="Sims D."/>
            <person name="Brettin T."/>
            <person name="Bruce D."/>
            <person name="Han C."/>
            <person name="Tapia R."/>
            <person name="Gilna P."/>
            <person name="Schmutz J."/>
            <person name="Larimer F."/>
            <person name="Land M."/>
            <person name="Hauser L."/>
            <person name="Kyrpides N."/>
            <person name="Mikhailova N."/>
            <person name="Oremland R.S."/>
            <person name="Hoeft S.E."/>
            <person name="Switzer-Blum J."/>
            <person name="Kulp T."/>
            <person name="King G."/>
            <person name="Tabita R."/>
            <person name="Witte B."/>
            <person name="Santini J.M."/>
            <person name="Basu P."/>
            <person name="Hollibaugh J.T."/>
            <person name="Xie G."/>
            <person name="Stolz J.F."/>
            <person name="Richardson P."/>
        </authorList>
    </citation>
    <scope>NUCLEOTIDE SEQUENCE [LARGE SCALE GENOMIC DNA]</scope>
    <source>
        <strain evidence="3">ATCC BAA-1101 / DSM 17681 / MLHE-1</strain>
    </source>
</reference>
<dbReference type="PROSITE" id="PS51354">
    <property type="entry name" value="GLUTAREDOXIN_2"/>
    <property type="match status" value="1"/>
</dbReference>
<dbReference type="AlphaFoldDB" id="Q0ABA4"/>
<evidence type="ECO:0000313" key="2">
    <source>
        <dbReference type="EMBL" id="ABI55883.1"/>
    </source>
</evidence>
<sequence length="243" mass="26466">MSSHEAAIREALDDKGVVVFCSELTETGMLKAAAEARGQPYREVRMGMGDAAMRERFHALQAMTGHKTLPQVFVDGRFVGGLQDYLDPPQAGAAGLGPEARTWVQRLSYAGLLPFAFGVLVLLFAAVDSATGRFFSLWLMAYGAVILSFLGATHWGMSLARGTGDVRGLVAAVIPPLVGWLALLLLPWAGLPLLLLGFLGWWLYERRAAGVLQLPDWYQQLRFRLSGVVILLLALATLRVWVA</sequence>
<dbReference type="InterPro" id="IPR021836">
    <property type="entry name" value="DUF3429"/>
</dbReference>
<dbReference type="EMBL" id="CP000453">
    <property type="protein sequence ID" value="ABI55883.1"/>
    <property type="molecule type" value="Genomic_DNA"/>
</dbReference>
<dbReference type="KEGG" id="aeh:Mlg_0529"/>
<dbReference type="eggNOG" id="COG0695">
    <property type="taxonomic scope" value="Bacteria"/>
</dbReference>
<keyword evidence="1" id="KW-0472">Membrane</keyword>
<dbReference type="PANTHER" id="PTHR15887">
    <property type="entry name" value="TRANSMEMBRANE PROTEIN 69"/>
    <property type="match status" value="1"/>
</dbReference>
<feature type="transmembrane region" description="Helical" evidence="1">
    <location>
        <begin position="225"/>
        <end position="242"/>
    </location>
</feature>
<proteinExistence type="predicted"/>
<keyword evidence="1" id="KW-0812">Transmembrane</keyword>
<dbReference type="Gene3D" id="3.40.30.10">
    <property type="entry name" value="Glutaredoxin"/>
    <property type="match status" value="1"/>
</dbReference>
<feature type="transmembrane region" description="Helical" evidence="1">
    <location>
        <begin position="107"/>
        <end position="127"/>
    </location>
</feature>
<feature type="transmembrane region" description="Helical" evidence="1">
    <location>
        <begin position="134"/>
        <end position="157"/>
    </location>
</feature>
<dbReference type="Pfam" id="PF11911">
    <property type="entry name" value="DUF3429"/>
    <property type="match status" value="1"/>
</dbReference>
<keyword evidence="3" id="KW-1185">Reference proteome</keyword>
<accession>Q0ABA4</accession>
<evidence type="ECO:0000313" key="3">
    <source>
        <dbReference type="Proteomes" id="UP000001962"/>
    </source>
</evidence>
<feature type="transmembrane region" description="Helical" evidence="1">
    <location>
        <begin position="177"/>
        <end position="204"/>
    </location>
</feature>
<dbReference type="PANTHER" id="PTHR15887:SF1">
    <property type="entry name" value="TRANSMEMBRANE PROTEIN 69"/>
    <property type="match status" value="1"/>
</dbReference>
<dbReference type="Proteomes" id="UP000001962">
    <property type="component" value="Chromosome"/>
</dbReference>
<dbReference type="HOGENOM" id="CLU_099046_0_0_6"/>
<dbReference type="SUPFAM" id="SSF52833">
    <property type="entry name" value="Thioredoxin-like"/>
    <property type="match status" value="1"/>
</dbReference>
<keyword evidence="1" id="KW-1133">Transmembrane helix</keyword>
<dbReference type="OrthoDB" id="8591832at2"/>
<dbReference type="RefSeq" id="WP_011628278.1">
    <property type="nucleotide sequence ID" value="NC_008340.1"/>
</dbReference>
<evidence type="ECO:0000256" key="1">
    <source>
        <dbReference type="SAM" id="Phobius"/>
    </source>
</evidence>
<organism evidence="2 3">
    <name type="scientific">Alkalilimnicola ehrlichii (strain ATCC BAA-1101 / DSM 17681 / MLHE-1)</name>
    <dbReference type="NCBI Taxonomy" id="187272"/>
    <lineage>
        <taxon>Bacteria</taxon>
        <taxon>Pseudomonadati</taxon>
        <taxon>Pseudomonadota</taxon>
        <taxon>Gammaproteobacteria</taxon>
        <taxon>Chromatiales</taxon>
        <taxon>Ectothiorhodospiraceae</taxon>
        <taxon>Alkalilimnicola</taxon>
    </lineage>
</organism>
<dbReference type="CDD" id="cd02066">
    <property type="entry name" value="GRX_family"/>
    <property type="match status" value="1"/>
</dbReference>